<feature type="transmembrane region" description="Helical" evidence="7">
    <location>
        <begin position="184"/>
        <end position="208"/>
    </location>
</feature>
<proteinExistence type="predicted"/>
<keyword evidence="5 7" id="KW-1133">Transmembrane helix</keyword>
<dbReference type="Pfam" id="PF07690">
    <property type="entry name" value="MFS_1"/>
    <property type="match status" value="1"/>
</dbReference>
<dbReference type="InterPro" id="IPR011701">
    <property type="entry name" value="MFS"/>
</dbReference>
<evidence type="ECO:0000259" key="8">
    <source>
        <dbReference type="PROSITE" id="PS50850"/>
    </source>
</evidence>
<feature type="transmembrane region" description="Helical" evidence="7">
    <location>
        <begin position="267"/>
        <end position="293"/>
    </location>
</feature>
<protein>
    <submittedName>
        <fullName evidence="9">MFS transporter</fullName>
    </submittedName>
</protein>
<feature type="transmembrane region" description="Helical" evidence="7">
    <location>
        <begin position="333"/>
        <end position="350"/>
    </location>
</feature>
<dbReference type="InterPro" id="IPR020846">
    <property type="entry name" value="MFS_dom"/>
</dbReference>
<comment type="caution">
    <text evidence="9">The sequence shown here is derived from an EMBL/GenBank/DDBJ whole genome shotgun (WGS) entry which is preliminary data.</text>
</comment>
<evidence type="ECO:0000313" key="9">
    <source>
        <dbReference type="EMBL" id="TLS38317.1"/>
    </source>
</evidence>
<comment type="subcellular location">
    <subcellularLocation>
        <location evidence="1">Cell membrane</location>
        <topology evidence="1">Multi-pass membrane protein</topology>
    </subcellularLocation>
</comment>
<reference evidence="9 10" key="1">
    <citation type="submission" date="2019-04" db="EMBL/GenBank/DDBJ databases">
        <title>Bacillus caeni sp. nov., a bacterium isolated from mangrove sediment.</title>
        <authorList>
            <person name="Huang H."/>
            <person name="Mo K."/>
            <person name="Hu Y."/>
        </authorList>
    </citation>
    <scope>NUCLEOTIDE SEQUENCE [LARGE SCALE GENOMIC DNA]</scope>
    <source>
        <strain evidence="9 10">HB172195</strain>
    </source>
</reference>
<dbReference type="PANTHER" id="PTHR23513">
    <property type="entry name" value="INTEGRAL MEMBRANE EFFLUX PROTEIN-RELATED"/>
    <property type="match status" value="1"/>
</dbReference>
<evidence type="ECO:0000256" key="5">
    <source>
        <dbReference type="ARBA" id="ARBA00022989"/>
    </source>
</evidence>
<dbReference type="SUPFAM" id="SSF103473">
    <property type="entry name" value="MFS general substrate transporter"/>
    <property type="match status" value="1"/>
</dbReference>
<feature type="transmembrane region" description="Helical" evidence="7">
    <location>
        <begin position="120"/>
        <end position="140"/>
    </location>
</feature>
<evidence type="ECO:0000313" key="10">
    <source>
        <dbReference type="Proteomes" id="UP000308230"/>
    </source>
</evidence>
<dbReference type="PANTHER" id="PTHR23513:SF6">
    <property type="entry name" value="MAJOR FACILITATOR SUPERFAMILY ASSOCIATED DOMAIN-CONTAINING PROTEIN"/>
    <property type="match status" value="1"/>
</dbReference>
<keyword evidence="6 7" id="KW-0472">Membrane</keyword>
<organism evidence="9 10">
    <name type="scientific">Exobacillus caeni</name>
    <dbReference type="NCBI Taxonomy" id="2574798"/>
    <lineage>
        <taxon>Bacteria</taxon>
        <taxon>Bacillati</taxon>
        <taxon>Bacillota</taxon>
        <taxon>Bacilli</taxon>
        <taxon>Bacillales</taxon>
        <taxon>Guptibacillaceae</taxon>
        <taxon>Exobacillus</taxon>
    </lineage>
</organism>
<feature type="transmembrane region" description="Helical" evidence="7">
    <location>
        <begin position="56"/>
        <end position="81"/>
    </location>
</feature>
<dbReference type="PRINTS" id="PR01988">
    <property type="entry name" value="EXPORTERBACE"/>
</dbReference>
<name>A0A5R9F3Z8_9BACL</name>
<feature type="transmembrane region" description="Helical" evidence="7">
    <location>
        <begin position="93"/>
        <end position="113"/>
    </location>
</feature>
<evidence type="ECO:0000256" key="4">
    <source>
        <dbReference type="ARBA" id="ARBA00022692"/>
    </source>
</evidence>
<feature type="domain" description="Major facilitator superfamily (MFS) profile" evidence="8">
    <location>
        <begin position="267"/>
        <end position="454"/>
    </location>
</feature>
<evidence type="ECO:0000256" key="2">
    <source>
        <dbReference type="ARBA" id="ARBA00022448"/>
    </source>
</evidence>
<keyword evidence="3" id="KW-1003">Cell membrane</keyword>
<evidence type="ECO:0000256" key="3">
    <source>
        <dbReference type="ARBA" id="ARBA00022475"/>
    </source>
</evidence>
<feature type="transmembrane region" description="Helical" evidence="7">
    <location>
        <begin position="422"/>
        <end position="443"/>
    </location>
</feature>
<dbReference type="OrthoDB" id="7055052at2"/>
<feature type="transmembrane region" description="Helical" evidence="7">
    <location>
        <begin position="146"/>
        <end position="163"/>
    </location>
</feature>
<sequence>MYFYCLKSFLYINASHSENAITHSAQRVVTHRVGLQNREEKILKLSLSIFKNRNFLFYWLAGWITSIGDSIFLIALTWMLVEQTKSPLVVGTYLSVVGITKLIFILFGGIVVDRFDVRRLLIYSDWIRAVLMLVFVVMGLNGMPPLWFFYVIGLLFGAIDAVAEPAGIACRTRIIEKEYYTQSMSLLLITGNVSTVVGPMIAAGIVYLGGSMTAVFANGVSYVLSAILLLSVNFKPVGEEVETDGKRPLEVLKGLREGFSFFFRTPVILAMATSAFFANAAVGITVLATPFLVKDLHLGVAGYGMLNTSIGIGGIVGAALFSLFVISRPTPGMALSTSICQGSFIVLVGITDQLWIIVFAFLLIGFNEAAVNVIAPSVNHTLIPQKIFGRVISVLILIMGASEPIFQAFGGWLMEAVTAQKMFMIGGFIEVSAAAIIFFMPAVRTYKEKMAKAS</sequence>
<dbReference type="Gene3D" id="1.20.1250.20">
    <property type="entry name" value="MFS general substrate transporter like domains"/>
    <property type="match status" value="1"/>
</dbReference>
<keyword evidence="10" id="KW-1185">Reference proteome</keyword>
<gene>
    <name evidence="9" type="ORF">FCL54_07270</name>
</gene>
<feature type="transmembrane region" description="Helical" evidence="7">
    <location>
        <begin position="305"/>
        <end position="326"/>
    </location>
</feature>
<dbReference type="EMBL" id="SWLG01000004">
    <property type="protein sequence ID" value="TLS38317.1"/>
    <property type="molecule type" value="Genomic_DNA"/>
</dbReference>
<dbReference type="InterPro" id="IPR022324">
    <property type="entry name" value="Bacilysin_exporter_BacE_put"/>
</dbReference>
<keyword evidence="2" id="KW-0813">Transport</keyword>
<keyword evidence="4 7" id="KW-0812">Transmembrane</keyword>
<dbReference type="CDD" id="cd06173">
    <property type="entry name" value="MFS_MefA_like"/>
    <property type="match status" value="1"/>
</dbReference>
<evidence type="ECO:0000256" key="1">
    <source>
        <dbReference type="ARBA" id="ARBA00004651"/>
    </source>
</evidence>
<feature type="transmembrane region" description="Helical" evidence="7">
    <location>
        <begin position="214"/>
        <end position="232"/>
    </location>
</feature>
<evidence type="ECO:0000256" key="7">
    <source>
        <dbReference type="SAM" id="Phobius"/>
    </source>
</evidence>
<feature type="transmembrane region" description="Helical" evidence="7">
    <location>
        <begin position="387"/>
        <end position="410"/>
    </location>
</feature>
<dbReference type="PROSITE" id="PS50850">
    <property type="entry name" value="MFS"/>
    <property type="match status" value="1"/>
</dbReference>
<accession>A0A5R9F3Z8</accession>
<dbReference type="InterPro" id="IPR036259">
    <property type="entry name" value="MFS_trans_sf"/>
</dbReference>
<dbReference type="GO" id="GO:0022857">
    <property type="term" value="F:transmembrane transporter activity"/>
    <property type="evidence" value="ECO:0007669"/>
    <property type="project" value="InterPro"/>
</dbReference>
<evidence type="ECO:0000256" key="6">
    <source>
        <dbReference type="ARBA" id="ARBA00023136"/>
    </source>
</evidence>
<dbReference type="AlphaFoldDB" id="A0A5R9F3Z8"/>
<dbReference type="Proteomes" id="UP000308230">
    <property type="component" value="Unassembled WGS sequence"/>
</dbReference>
<dbReference type="GO" id="GO:0005886">
    <property type="term" value="C:plasma membrane"/>
    <property type="evidence" value="ECO:0007669"/>
    <property type="project" value="UniProtKB-SubCell"/>
</dbReference>
<feature type="transmembrane region" description="Helical" evidence="7">
    <location>
        <begin position="356"/>
        <end position="375"/>
    </location>
</feature>